<sequence length="520" mass="57759">MLEANLGGTEIYPPLYHVLSSKGKETHPRQVFLLTDGQVTNLNQLALLVSEHTATIRLFTFGIGNAVDRLLCKKLAEAGRGKCEFVAVEDKRGAVMREKVVRQIARALQPVLTDVTVDWGILKEPINQVEEDEVMVHSSMPRTVVAHDSFMQCPSVAPAIFMSTGYMLPALNVFLPDQVWQQAKEGKELDFECEIAFTARSNHPLEKEQVQYSVLLKASQITRAGVIHALAVKERIGELEDKVLSCSVFEEKEKMEEEVLQLAMKYTLTSSKTSFVITYSDTGSQGTEEVALSSDARRDSVAPAFHSFKRERPFRRGCKSKVGHEPLSSSRAVYRSSMSAMSNTGKPLQKKDVPNYSPLETMCSSPMYTPLEEETCCFSSVPMSSSPIPVDLPVNLPQGDELSEAFTDLISLQSANGSWQLTPELINISVSIIRRTGSFVPRALTIESLHAISNEYAIDDVSIAVILCLEILKKYFQQRQAEWEMLSAKAAFFLKNTCNMNANMQQKVEESVAKLLGSLT</sequence>
<feature type="domain" description="VWFA" evidence="1">
    <location>
        <begin position="1"/>
        <end position="104"/>
    </location>
</feature>
<keyword evidence="3" id="KW-1185">Reference proteome</keyword>
<dbReference type="OrthoDB" id="1938884at2759"/>
<dbReference type="Pfam" id="PF13768">
    <property type="entry name" value="VWA_3"/>
    <property type="match status" value="1"/>
</dbReference>
<organism evidence="2 3">
    <name type="scientific">Ceratopteris richardii</name>
    <name type="common">Triangle waterfern</name>
    <dbReference type="NCBI Taxonomy" id="49495"/>
    <lineage>
        <taxon>Eukaryota</taxon>
        <taxon>Viridiplantae</taxon>
        <taxon>Streptophyta</taxon>
        <taxon>Embryophyta</taxon>
        <taxon>Tracheophyta</taxon>
        <taxon>Polypodiopsida</taxon>
        <taxon>Polypodiidae</taxon>
        <taxon>Polypodiales</taxon>
        <taxon>Pteridineae</taxon>
        <taxon>Pteridaceae</taxon>
        <taxon>Parkerioideae</taxon>
        <taxon>Ceratopteris</taxon>
    </lineage>
</organism>
<dbReference type="InterPro" id="IPR002035">
    <property type="entry name" value="VWF_A"/>
</dbReference>
<dbReference type="PANTHER" id="PTHR45737:SF6">
    <property type="entry name" value="VON WILLEBRAND FACTOR A DOMAIN-CONTAINING PROTEIN 5A"/>
    <property type="match status" value="1"/>
</dbReference>
<evidence type="ECO:0000313" key="3">
    <source>
        <dbReference type="Proteomes" id="UP000825935"/>
    </source>
</evidence>
<evidence type="ECO:0000313" key="2">
    <source>
        <dbReference type="EMBL" id="KAH7427901.1"/>
    </source>
</evidence>
<evidence type="ECO:0000259" key="1">
    <source>
        <dbReference type="PROSITE" id="PS50234"/>
    </source>
</evidence>
<dbReference type="AlphaFoldDB" id="A0A8T2TW28"/>
<comment type="caution">
    <text evidence="2">The sequence shown here is derived from an EMBL/GenBank/DDBJ whole genome shotgun (WGS) entry which is preliminary data.</text>
</comment>
<dbReference type="InterPro" id="IPR036465">
    <property type="entry name" value="vWFA_dom_sf"/>
</dbReference>
<proteinExistence type="predicted"/>
<gene>
    <name evidence="2" type="ORF">KP509_10G066000</name>
</gene>
<reference evidence="2" key="1">
    <citation type="submission" date="2021-08" db="EMBL/GenBank/DDBJ databases">
        <title>WGS assembly of Ceratopteris richardii.</title>
        <authorList>
            <person name="Marchant D.B."/>
            <person name="Chen G."/>
            <person name="Jenkins J."/>
            <person name="Shu S."/>
            <person name="Leebens-Mack J."/>
            <person name="Grimwood J."/>
            <person name="Schmutz J."/>
            <person name="Soltis P."/>
            <person name="Soltis D."/>
            <person name="Chen Z.-H."/>
        </authorList>
    </citation>
    <scope>NUCLEOTIDE SEQUENCE</scope>
    <source>
        <strain evidence="2">Whitten #5841</strain>
        <tissue evidence="2">Leaf</tissue>
    </source>
</reference>
<dbReference type="SUPFAM" id="SSF53300">
    <property type="entry name" value="vWA-like"/>
    <property type="match status" value="1"/>
</dbReference>
<name>A0A8T2TW28_CERRI</name>
<dbReference type="Gene3D" id="3.40.50.410">
    <property type="entry name" value="von Willebrand factor, type A domain"/>
    <property type="match status" value="1"/>
</dbReference>
<dbReference type="PROSITE" id="PS50234">
    <property type="entry name" value="VWFA"/>
    <property type="match status" value="1"/>
</dbReference>
<dbReference type="PANTHER" id="PTHR45737">
    <property type="entry name" value="VON WILLEBRAND FACTOR A DOMAIN-CONTAINING PROTEIN 5A"/>
    <property type="match status" value="1"/>
</dbReference>
<dbReference type="EMBL" id="CM035415">
    <property type="protein sequence ID" value="KAH7427901.1"/>
    <property type="molecule type" value="Genomic_DNA"/>
</dbReference>
<protein>
    <recommendedName>
        <fullName evidence="1">VWFA domain-containing protein</fullName>
    </recommendedName>
</protein>
<dbReference type="Proteomes" id="UP000825935">
    <property type="component" value="Chromosome 10"/>
</dbReference>
<accession>A0A8T2TW28</accession>